<dbReference type="OrthoDB" id="769662at2"/>
<proteinExistence type="predicted"/>
<evidence type="ECO:0000313" key="5">
    <source>
        <dbReference type="EMBL" id="MBB3055053.1"/>
    </source>
</evidence>
<sequence>MKEKSNDILNRIAHVQNTLQAINGKWKLPILMSMYAGKSRFRDIQRNIPQITTRVLSKELKDLEASKLIIRIVTDGHPVSVEYKLTTYSYTLTPVVDEMIKWGKQHSKGSL</sequence>
<accession>A0A839SCQ4</accession>
<keyword evidence="1" id="KW-0805">Transcription regulation</keyword>
<dbReference type="AlphaFoldDB" id="A0A839SCQ4"/>
<dbReference type="Gene3D" id="1.10.10.10">
    <property type="entry name" value="Winged helix-like DNA-binding domain superfamily/Winged helix DNA-binding domain"/>
    <property type="match status" value="1"/>
</dbReference>
<dbReference type="RefSeq" id="WP_096355060.1">
    <property type="nucleotide sequence ID" value="NZ_AP017313.1"/>
</dbReference>
<dbReference type="GO" id="GO:0003677">
    <property type="term" value="F:DNA binding"/>
    <property type="evidence" value="ECO:0007669"/>
    <property type="project" value="UniProtKB-KW"/>
</dbReference>
<keyword evidence="6" id="KW-1185">Reference proteome</keyword>
<reference evidence="5" key="1">
    <citation type="submission" date="2020-08" db="EMBL/GenBank/DDBJ databases">
        <title>Genomic Encyclopedia of Type Strains, Phase III (KMG-III): the genomes of soil and plant-associated and newly described type strains.</title>
        <authorList>
            <person name="Whitman W."/>
        </authorList>
    </citation>
    <scope>NUCLEOTIDE SEQUENCE [LARGE SCALE GENOMIC DNA]</scope>
    <source>
        <strain evidence="5">CECT 8628</strain>
    </source>
</reference>
<dbReference type="Pfam" id="PF01638">
    <property type="entry name" value="HxlR"/>
    <property type="match status" value="1"/>
</dbReference>
<comment type="caution">
    <text evidence="5">The sequence shown here is derived from an EMBL/GenBank/DDBJ whole genome shotgun (WGS) entry which is preliminary data.</text>
</comment>
<evidence type="ECO:0000256" key="2">
    <source>
        <dbReference type="ARBA" id="ARBA00023125"/>
    </source>
</evidence>
<protein>
    <submittedName>
        <fullName evidence="5">DNA-binding HxlR family transcriptional regulator</fullName>
    </submittedName>
</protein>
<keyword evidence="2 5" id="KW-0238">DNA-binding</keyword>
<dbReference type="EMBL" id="JACHWX010000003">
    <property type="protein sequence ID" value="MBB3055053.1"/>
    <property type="molecule type" value="Genomic_DNA"/>
</dbReference>
<name>A0A839SCQ4_9SPHI</name>
<feature type="domain" description="HTH hxlR-type" evidence="4">
    <location>
        <begin position="13"/>
        <end position="111"/>
    </location>
</feature>
<keyword evidence="3" id="KW-0804">Transcription</keyword>
<dbReference type="InterPro" id="IPR002577">
    <property type="entry name" value="HTH_HxlR"/>
</dbReference>
<evidence type="ECO:0000256" key="3">
    <source>
        <dbReference type="ARBA" id="ARBA00023163"/>
    </source>
</evidence>
<dbReference type="Proteomes" id="UP000539265">
    <property type="component" value="Unassembled WGS sequence"/>
</dbReference>
<dbReference type="SUPFAM" id="SSF46785">
    <property type="entry name" value="Winged helix' DNA-binding domain"/>
    <property type="match status" value="1"/>
</dbReference>
<dbReference type="PANTHER" id="PTHR33204:SF29">
    <property type="entry name" value="TRANSCRIPTIONAL REGULATOR"/>
    <property type="match status" value="1"/>
</dbReference>
<organism evidence="5 6">
    <name type="scientific">Mucilaginibacter gotjawali</name>
    <dbReference type="NCBI Taxonomy" id="1550579"/>
    <lineage>
        <taxon>Bacteria</taxon>
        <taxon>Pseudomonadati</taxon>
        <taxon>Bacteroidota</taxon>
        <taxon>Sphingobacteriia</taxon>
        <taxon>Sphingobacteriales</taxon>
        <taxon>Sphingobacteriaceae</taxon>
        <taxon>Mucilaginibacter</taxon>
    </lineage>
</organism>
<evidence type="ECO:0000313" key="6">
    <source>
        <dbReference type="Proteomes" id="UP000539265"/>
    </source>
</evidence>
<dbReference type="PROSITE" id="PS51118">
    <property type="entry name" value="HTH_HXLR"/>
    <property type="match status" value="1"/>
</dbReference>
<dbReference type="InterPro" id="IPR036388">
    <property type="entry name" value="WH-like_DNA-bd_sf"/>
</dbReference>
<dbReference type="InterPro" id="IPR036390">
    <property type="entry name" value="WH_DNA-bd_sf"/>
</dbReference>
<gene>
    <name evidence="5" type="ORF">FHS11_001470</name>
</gene>
<evidence type="ECO:0000259" key="4">
    <source>
        <dbReference type="PROSITE" id="PS51118"/>
    </source>
</evidence>
<dbReference type="PANTHER" id="PTHR33204">
    <property type="entry name" value="TRANSCRIPTIONAL REGULATOR, MARR FAMILY"/>
    <property type="match status" value="1"/>
</dbReference>
<evidence type="ECO:0000256" key="1">
    <source>
        <dbReference type="ARBA" id="ARBA00023015"/>
    </source>
</evidence>